<dbReference type="EMBL" id="JBHUIY010000024">
    <property type="protein sequence ID" value="MFD2234591.1"/>
    <property type="molecule type" value="Genomic_DNA"/>
</dbReference>
<dbReference type="RefSeq" id="WP_377316959.1">
    <property type="nucleotide sequence ID" value="NZ_JBHUIY010000024.1"/>
</dbReference>
<evidence type="ECO:0000313" key="2">
    <source>
        <dbReference type="Proteomes" id="UP001597296"/>
    </source>
</evidence>
<proteinExistence type="predicted"/>
<gene>
    <name evidence="1" type="ORF">ACFSNB_12305</name>
</gene>
<comment type="caution">
    <text evidence="1">The sequence shown here is derived from an EMBL/GenBank/DDBJ whole genome shotgun (WGS) entry which is preliminary data.</text>
</comment>
<dbReference type="InterPro" id="IPR015424">
    <property type="entry name" value="PyrdxlP-dep_Trfase"/>
</dbReference>
<accession>A0ABW5CEE3</accession>
<dbReference type="Proteomes" id="UP001597296">
    <property type="component" value="Unassembled WGS sequence"/>
</dbReference>
<sequence length="225" mass="23311">MSAALAAATVAAAREAVATRGRPRLLLSGSLDPALARAVVAAFPPLPGLVETLAPDPLLIEDLLGRLDEDFAALVVQTPDPFGACRPLDALAAVCRVFGVALIVVVAEKRLLERDGPPPADLLVVAEDSALPDGATAEQLAEATGALVAALRRIPGLRVVTRAPFGTVAVHLGDDRSADAVAPAIVGLAATPLRRLWPEWSELDPVLALRLTALGPLPDLTPLRR</sequence>
<dbReference type="InterPro" id="IPR015421">
    <property type="entry name" value="PyrdxlP-dep_Trfase_major"/>
</dbReference>
<keyword evidence="2" id="KW-1185">Reference proteome</keyword>
<dbReference type="Gene3D" id="3.40.640.10">
    <property type="entry name" value="Type I PLP-dependent aspartate aminotransferase-like (Major domain)"/>
    <property type="match status" value="1"/>
</dbReference>
<dbReference type="SUPFAM" id="SSF53383">
    <property type="entry name" value="PLP-dependent transferases"/>
    <property type="match status" value="1"/>
</dbReference>
<reference evidence="2" key="1">
    <citation type="journal article" date="2019" name="Int. J. Syst. Evol. Microbiol.">
        <title>The Global Catalogue of Microorganisms (GCM) 10K type strain sequencing project: providing services to taxonomists for standard genome sequencing and annotation.</title>
        <authorList>
            <consortium name="The Broad Institute Genomics Platform"/>
            <consortium name="The Broad Institute Genome Sequencing Center for Infectious Disease"/>
            <person name="Wu L."/>
            <person name="Ma J."/>
        </authorList>
    </citation>
    <scope>NUCLEOTIDE SEQUENCE [LARGE SCALE GENOMIC DNA]</scope>
    <source>
        <strain evidence="2">KCTC 15012</strain>
    </source>
</reference>
<name>A0ABW5CEE3_9PROT</name>
<evidence type="ECO:0000313" key="1">
    <source>
        <dbReference type="EMBL" id="MFD2234591.1"/>
    </source>
</evidence>
<organism evidence="1 2">
    <name type="scientific">Phaeospirillum tilakii</name>
    <dbReference type="NCBI Taxonomy" id="741673"/>
    <lineage>
        <taxon>Bacteria</taxon>
        <taxon>Pseudomonadati</taxon>
        <taxon>Pseudomonadota</taxon>
        <taxon>Alphaproteobacteria</taxon>
        <taxon>Rhodospirillales</taxon>
        <taxon>Rhodospirillaceae</taxon>
        <taxon>Phaeospirillum</taxon>
    </lineage>
</organism>
<protein>
    <submittedName>
        <fullName evidence="1">Uncharacterized protein</fullName>
    </submittedName>
</protein>